<evidence type="ECO:0000256" key="5">
    <source>
        <dbReference type="SAM" id="Phobius"/>
    </source>
</evidence>
<feature type="transmembrane region" description="Helical" evidence="5">
    <location>
        <begin position="309"/>
        <end position="328"/>
    </location>
</feature>
<gene>
    <name evidence="6" type="ORF">UV12_C0001G0066</name>
</gene>
<feature type="transmembrane region" description="Helical" evidence="5">
    <location>
        <begin position="165"/>
        <end position="184"/>
    </location>
</feature>
<evidence type="ECO:0000256" key="4">
    <source>
        <dbReference type="ARBA" id="ARBA00023065"/>
    </source>
</evidence>
<evidence type="ECO:0000313" key="6">
    <source>
        <dbReference type="EMBL" id="KKS48371.1"/>
    </source>
</evidence>
<protein>
    <submittedName>
        <fullName evidence="6">Sodium/proton antiporter, CPA1 family</fullName>
    </submittedName>
</protein>
<comment type="caution">
    <text evidence="6">The sequence shown here is derived from an EMBL/GenBank/DDBJ whole genome shotgun (WGS) entry which is preliminary data.</text>
</comment>
<feature type="transmembrane region" description="Helical" evidence="5">
    <location>
        <begin position="125"/>
        <end position="145"/>
    </location>
</feature>
<feature type="transmembrane region" description="Helical" evidence="5">
    <location>
        <begin position="218"/>
        <end position="250"/>
    </location>
</feature>
<feature type="transmembrane region" description="Helical" evidence="5">
    <location>
        <begin position="32"/>
        <end position="49"/>
    </location>
</feature>
<dbReference type="InterPro" id="IPR038770">
    <property type="entry name" value="Na+/solute_symporter_sf"/>
</dbReference>
<proteinExistence type="predicted"/>
<dbReference type="GO" id="GO:0015297">
    <property type="term" value="F:antiporter activity"/>
    <property type="evidence" value="ECO:0007669"/>
    <property type="project" value="UniProtKB-KW"/>
</dbReference>
<keyword evidence="3" id="KW-0050">Antiport</keyword>
<dbReference type="PANTHER" id="PTHR32507">
    <property type="entry name" value="NA(+)/H(+) ANTIPORTER 1"/>
    <property type="match status" value="1"/>
</dbReference>
<evidence type="ECO:0000256" key="2">
    <source>
        <dbReference type="ARBA" id="ARBA00022448"/>
    </source>
</evidence>
<evidence type="ECO:0000256" key="1">
    <source>
        <dbReference type="ARBA" id="ARBA00004651"/>
    </source>
</evidence>
<dbReference type="AlphaFoldDB" id="A0A0G1BQ54"/>
<keyword evidence="4" id="KW-0406">Ion transport</keyword>
<evidence type="ECO:0000256" key="3">
    <source>
        <dbReference type="ARBA" id="ARBA00022449"/>
    </source>
</evidence>
<feature type="transmembrane region" description="Helical" evidence="5">
    <location>
        <begin position="285"/>
        <end position="303"/>
    </location>
</feature>
<comment type="subcellular location">
    <subcellularLocation>
        <location evidence="1">Cell membrane</location>
        <topology evidence="1">Multi-pass membrane protein</topology>
    </subcellularLocation>
</comment>
<keyword evidence="5" id="KW-0472">Membrane</keyword>
<dbReference type="GO" id="GO:0005886">
    <property type="term" value="C:plasma membrane"/>
    <property type="evidence" value="ECO:0007669"/>
    <property type="project" value="UniProtKB-SubCell"/>
</dbReference>
<feature type="transmembrane region" description="Helical" evidence="5">
    <location>
        <begin position="56"/>
        <end position="76"/>
    </location>
</feature>
<keyword evidence="2" id="KW-0813">Transport</keyword>
<dbReference type="EMBL" id="LCDG01000001">
    <property type="protein sequence ID" value="KKS48371.1"/>
    <property type="molecule type" value="Genomic_DNA"/>
</dbReference>
<reference evidence="6 7" key="1">
    <citation type="journal article" date="2015" name="Nature">
        <title>rRNA introns, odd ribosomes, and small enigmatic genomes across a large radiation of phyla.</title>
        <authorList>
            <person name="Brown C.T."/>
            <person name="Hug L.A."/>
            <person name="Thomas B.C."/>
            <person name="Sharon I."/>
            <person name="Castelle C.J."/>
            <person name="Singh A."/>
            <person name="Wilkins M.J."/>
            <person name="Williams K.H."/>
            <person name="Banfield J.F."/>
        </authorList>
    </citation>
    <scope>NUCLEOTIDE SEQUENCE [LARGE SCALE GENOMIC DNA]</scope>
</reference>
<accession>A0A0G1BQ54</accession>
<feature type="transmembrane region" description="Helical" evidence="5">
    <location>
        <begin position="7"/>
        <end position="26"/>
    </location>
</feature>
<keyword evidence="5" id="KW-0812">Transmembrane</keyword>
<evidence type="ECO:0000313" key="7">
    <source>
        <dbReference type="Proteomes" id="UP000034704"/>
    </source>
</evidence>
<dbReference type="Gene3D" id="1.20.1530.20">
    <property type="match status" value="1"/>
</dbReference>
<dbReference type="STRING" id="1618756.UV12_C0001G0066"/>
<dbReference type="Proteomes" id="UP000034704">
    <property type="component" value="Unassembled WGS sequence"/>
</dbReference>
<feature type="transmembrane region" description="Helical" evidence="5">
    <location>
        <begin position="191"/>
        <end position="212"/>
    </location>
</feature>
<dbReference type="GO" id="GO:0006811">
    <property type="term" value="P:monoatomic ion transport"/>
    <property type="evidence" value="ECO:0007669"/>
    <property type="project" value="UniProtKB-KW"/>
</dbReference>
<organism evidence="6 7">
    <name type="scientific">Candidatus Nomurabacteria bacterium GW2011_GWC2_42_20</name>
    <dbReference type="NCBI Taxonomy" id="1618756"/>
    <lineage>
        <taxon>Bacteria</taxon>
        <taxon>Candidatus Nomuraibacteriota</taxon>
    </lineage>
</organism>
<sequence>MLEIDPYSILIVLALLVVVSYVFNIISNKLKFPSVLLLLGTGVGLRYFGDSVGYSFIQATTLLQFFGIVGLILIVLEGVLDLKITKDKASLIGQSFISAIVIFFTTAGVISLIFILLLDIPIRNAIVYAIPLGIISSAIAIPSVIDFTEEKKEFIIYESTFSDILGILLFNFIVATAVVDWAAVGGFFSDIILSIIVSIVVSLILTYFIQSINAQVKFFLVFSLLIILFSVGKLLHLPSLILIMVFGLIINNTQLLRSIPFGQVAWQKAGLFSADLKLITAETAFLVRTFFFLIFGYTLNLALIVDEGVATIGSLIVVSILIIRYVFLRFILKTNVISELFIAPRGLVTIILFYSIPIQLRLDAFSEGIVYFVIIASSLLMILGLLTSKKPLEEYQEGSVYSPRQ</sequence>
<dbReference type="PANTHER" id="PTHR32507:SF0">
    <property type="entry name" value="NA(+)_H(+) ANTIPORTER 2-RELATED"/>
    <property type="match status" value="1"/>
</dbReference>
<keyword evidence="5" id="KW-1133">Transmembrane helix</keyword>
<feature type="transmembrane region" description="Helical" evidence="5">
    <location>
        <begin position="368"/>
        <end position="386"/>
    </location>
</feature>
<name>A0A0G1BQ54_9BACT</name>
<feature type="transmembrane region" description="Helical" evidence="5">
    <location>
        <begin position="340"/>
        <end position="356"/>
    </location>
</feature>
<feature type="transmembrane region" description="Helical" evidence="5">
    <location>
        <begin position="96"/>
        <end position="118"/>
    </location>
</feature>